<feature type="non-terminal residue" evidence="1">
    <location>
        <position position="36"/>
    </location>
</feature>
<name>A0A5J4TKK8_9EUKA</name>
<organism evidence="1 2">
    <name type="scientific">Streblomastix strix</name>
    <dbReference type="NCBI Taxonomy" id="222440"/>
    <lineage>
        <taxon>Eukaryota</taxon>
        <taxon>Metamonada</taxon>
        <taxon>Preaxostyla</taxon>
        <taxon>Oxymonadida</taxon>
        <taxon>Streblomastigidae</taxon>
        <taxon>Streblomastix</taxon>
    </lineage>
</organism>
<evidence type="ECO:0000313" key="1">
    <source>
        <dbReference type="EMBL" id="KAA6358787.1"/>
    </source>
</evidence>
<gene>
    <name evidence="1" type="ORF">EZS28_045686</name>
</gene>
<proteinExistence type="predicted"/>
<evidence type="ECO:0000313" key="2">
    <source>
        <dbReference type="Proteomes" id="UP000324800"/>
    </source>
</evidence>
<protein>
    <submittedName>
        <fullName evidence="1">Uncharacterized protein</fullName>
    </submittedName>
</protein>
<dbReference type="AlphaFoldDB" id="A0A5J4TKK8"/>
<dbReference type="EMBL" id="SNRW01029364">
    <property type="protein sequence ID" value="KAA6358787.1"/>
    <property type="molecule type" value="Genomic_DNA"/>
</dbReference>
<sequence length="36" mass="4007">MTEGALAKIELLSQPAELAKDLDKFRLHHSTLRGIC</sequence>
<dbReference type="Proteomes" id="UP000324800">
    <property type="component" value="Unassembled WGS sequence"/>
</dbReference>
<comment type="caution">
    <text evidence="1">The sequence shown here is derived from an EMBL/GenBank/DDBJ whole genome shotgun (WGS) entry which is preliminary data.</text>
</comment>
<reference evidence="1 2" key="1">
    <citation type="submission" date="2019-03" db="EMBL/GenBank/DDBJ databases">
        <title>Single cell metagenomics reveals metabolic interactions within the superorganism composed of flagellate Streblomastix strix and complex community of Bacteroidetes bacteria on its surface.</title>
        <authorList>
            <person name="Treitli S.C."/>
            <person name="Kolisko M."/>
            <person name="Husnik F."/>
            <person name="Keeling P."/>
            <person name="Hampl V."/>
        </authorList>
    </citation>
    <scope>NUCLEOTIDE SEQUENCE [LARGE SCALE GENOMIC DNA]</scope>
    <source>
        <strain evidence="1">ST1C</strain>
    </source>
</reference>
<accession>A0A5J4TKK8</accession>